<gene>
    <name evidence="2" type="ORF">A2815_01860</name>
</gene>
<accession>A0A1G2FBX1</accession>
<feature type="transmembrane region" description="Helical" evidence="1">
    <location>
        <begin position="126"/>
        <end position="148"/>
    </location>
</feature>
<dbReference type="InterPro" id="IPR009577">
    <property type="entry name" value="Sm_multidrug_ex"/>
</dbReference>
<name>A0A1G2FBX1_9BACT</name>
<proteinExistence type="predicted"/>
<evidence type="ECO:0000256" key="1">
    <source>
        <dbReference type="SAM" id="Phobius"/>
    </source>
</evidence>
<keyword evidence="1" id="KW-1133">Transmembrane helix</keyword>
<keyword evidence="1" id="KW-0472">Membrane</keyword>
<dbReference type="PANTHER" id="PTHR36007">
    <property type="entry name" value="TRANSPORT PROTEIN-RELATED"/>
    <property type="match status" value="1"/>
</dbReference>
<dbReference type="Pfam" id="PF06695">
    <property type="entry name" value="Sm_multidrug_ex"/>
    <property type="match status" value="1"/>
</dbReference>
<comment type="caution">
    <text evidence="2">The sequence shown here is derived from an EMBL/GenBank/DDBJ whole genome shotgun (WGS) entry which is preliminary data.</text>
</comment>
<dbReference type="EMBL" id="MHMY01000009">
    <property type="protein sequence ID" value="OGZ35586.1"/>
    <property type="molecule type" value="Genomic_DNA"/>
</dbReference>
<dbReference type="AlphaFoldDB" id="A0A1G2FBX1"/>
<sequence>MPPQLITFLIAASPIFELRGAIPMALGIYNLSPLNAFFWAVLGNILPVIFLLWLLEPLSKYLSHHNYFFNRFFAWLFERTRKNHSRQFEVWGGLALVTFVAIPLPLTGGWSGAVAAFVFDIPFKKALPLISLGVIIAGIIVTLISLSFSVI</sequence>
<evidence type="ECO:0000313" key="3">
    <source>
        <dbReference type="Proteomes" id="UP000176974"/>
    </source>
</evidence>
<reference evidence="2 3" key="1">
    <citation type="journal article" date="2016" name="Nat. Commun.">
        <title>Thousands of microbial genomes shed light on interconnected biogeochemical processes in an aquifer system.</title>
        <authorList>
            <person name="Anantharaman K."/>
            <person name="Brown C.T."/>
            <person name="Hug L.A."/>
            <person name="Sharon I."/>
            <person name="Castelle C.J."/>
            <person name="Probst A.J."/>
            <person name="Thomas B.C."/>
            <person name="Singh A."/>
            <person name="Wilkins M.J."/>
            <person name="Karaoz U."/>
            <person name="Brodie E.L."/>
            <person name="Williams K.H."/>
            <person name="Hubbard S.S."/>
            <person name="Banfield J.F."/>
        </authorList>
    </citation>
    <scope>NUCLEOTIDE SEQUENCE [LARGE SCALE GENOMIC DNA]</scope>
</reference>
<evidence type="ECO:0000313" key="2">
    <source>
        <dbReference type="EMBL" id="OGZ35586.1"/>
    </source>
</evidence>
<dbReference type="Proteomes" id="UP000176974">
    <property type="component" value="Unassembled WGS sequence"/>
</dbReference>
<protein>
    <submittedName>
        <fullName evidence="2">Ligand-binding protein SH3</fullName>
    </submittedName>
</protein>
<keyword evidence="1" id="KW-0812">Transmembrane</keyword>
<feature type="transmembrane region" description="Helical" evidence="1">
    <location>
        <begin position="88"/>
        <end position="106"/>
    </location>
</feature>
<organism evidence="2 3">
    <name type="scientific">Candidatus Portnoybacteria bacterium RIFCSPHIGHO2_01_FULL_40_12b</name>
    <dbReference type="NCBI Taxonomy" id="1801994"/>
    <lineage>
        <taxon>Bacteria</taxon>
        <taxon>Candidatus Portnoyibacteriota</taxon>
    </lineage>
</organism>
<feature type="transmembrane region" description="Helical" evidence="1">
    <location>
        <begin position="36"/>
        <end position="55"/>
    </location>
</feature>
<dbReference type="PANTHER" id="PTHR36007:SF2">
    <property type="entry name" value="TRANSPORT PROTEIN-RELATED"/>
    <property type="match status" value="1"/>
</dbReference>